<sequence>MSHDRPEKDALAVLQPFLGDELAKAIVEFRRHTKKSPLTGYAAKLLVKEYQITGNAVAAAEMQISMSWQGFKANWYFNELAKTGQRHPHQPPQRRTGDMADFTNDLMEGYYERKLPTINH</sequence>
<accession>A0A7L5BDB0</accession>
<protein>
    <submittedName>
        <fullName evidence="1">Uncharacterized protein</fullName>
    </submittedName>
</protein>
<gene>
    <name evidence="1" type="ORF">G3A56_01635</name>
</gene>
<evidence type="ECO:0000313" key="2">
    <source>
        <dbReference type="Proteomes" id="UP000464865"/>
    </source>
</evidence>
<dbReference type="KEGG" id="roy:G3A56_01635"/>
<keyword evidence="2" id="KW-1185">Reference proteome</keyword>
<evidence type="ECO:0000313" key="1">
    <source>
        <dbReference type="EMBL" id="QIB36857.1"/>
    </source>
</evidence>
<name>A0A7L5BDB0_9HYPH</name>
<reference evidence="1 2" key="1">
    <citation type="submission" date="2020-02" db="EMBL/GenBank/DDBJ databases">
        <title>Plant-Promoting Endophytic Bacterium Rhizobium oryzihabitans sp. nov., Isolated from the Root of Rice.</title>
        <authorList>
            <person name="zhao J."/>
            <person name="Zhang G."/>
        </authorList>
    </citation>
    <scope>NUCLEOTIDE SEQUENCE [LARGE SCALE GENOMIC DNA]</scope>
    <source>
        <strain evidence="1 2">M15</strain>
    </source>
</reference>
<dbReference type="AlphaFoldDB" id="A0A7L5BDB0"/>
<dbReference type="RefSeq" id="WP_164056053.1">
    <property type="nucleotide sequence ID" value="NZ_CP048632.1"/>
</dbReference>
<dbReference type="EMBL" id="CP048632">
    <property type="protein sequence ID" value="QIB36857.1"/>
    <property type="molecule type" value="Genomic_DNA"/>
</dbReference>
<dbReference type="Proteomes" id="UP000464865">
    <property type="component" value="Chromosome M15-11"/>
</dbReference>
<organism evidence="1 2">
    <name type="scientific">Rhizobium oryzihabitans</name>
    <dbReference type="NCBI Taxonomy" id="2267833"/>
    <lineage>
        <taxon>Bacteria</taxon>
        <taxon>Pseudomonadati</taxon>
        <taxon>Pseudomonadota</taxon>
        <taxon>Alphaproteobacteria</taxon>
        <taxon>Hyphomicrobiales</taxon>
        <taxon>Rhizobiaceae</taxon>
        <taxon>Rhizobium/Agrobacterium group</taxon>
        <taxon>Rhizobium</taxon>
    </lineage>
</organism>
<proteinExistence type="predicted"/>